<dbReference type="AlphaFoldDB" id="A0A4R7HUE5"/>
<name>A0A4R7HUE5_9ACTN</name>
<dbReference type="InterPro" id="IPR022838">
    <property type="entry name" value="GTP_cyclohydrolase_FolE2"/>
</dbReference>
<comment type="similarity">
    <text evidence="2">Belongs to the GTP cyclohydrolase IV family.</text>
</comment>
<dbReference type="EC" id="3.5.4.16" evidence="2"/>
<dbReference type="Gene3D" id="3.10.270.10">
    <property type="entry name" value="Urate Oxidase"/>
    <property type="match status" value="1"/>
</dbReference>
<dbReference type="NCBIfam" id="NF010200">
    <property type="entry name" value="PRK13674.1-1"/>
    <property type="match status" value="1"/>
</dbReference>
<reference evidence="3 4" key="1">
    <citation type="submission" date="2019-03" db="EMBL/GenBank/DDBJ databases">
        <title>Sequencing the genomes of 1000 actinobacteria strains.</title>
        <authorList>
            <person name="Klenk H.-P."/>
        </authorList>
    </citation>
    <scope>NUCLEOTIDE SEQUENCE [LARGE SCALE GENOMIC DNA]</scope>
    <source>
        <strain evidence="3 4">DSM 18936</strain>
    </source>
</reference>
<dbReference type="HAMAP" id="MF_01527_B">
    <property type="entry name" value="GTP_cyclohydrol_B"/>
    <property type="match status" value="1"/>
</dbReference>
<dbReference type="EMBL" id="SOAU01000001">
    <property type="protein sequence ID" value="TDT14587.1"/>
    <property type="molecule type" value="Genomic_DNA"/>
</dbReference>
<dbReference type="GO" id="GO:0003934">
    <property type="term" value="F:GTP cyclohydrolase I activity"/>
    <property type="evidence" value="ECO:0007669"/>
    <property type="project" value="UniProtKB-UniRule"/>
</dbReference>
<protein>
    <recommendedName>
        <fullName evidence="2">GTP cyclohydrolase FolE2</fullName>
        <ecNumber evidence="2">3.5.4.16</ecNumber>
    </recommendedName>
</protein>
<evidence type="ECO:0000256" key="1">
    <source>
        <dbReference type="ARBA" id="ARBA00022801"/>
    </source>
</evidence>
<dbReference type="Pfam" id="PF02649">
    <property type="entry name" value="GCHY-1"/>
    <property type="match status" value="1"/>
</dbReference>
<dbReference type="PANTHER" id="PTHR36445">
    <property type="entry name" value="GTP CYCLOHYDROLASE MPTA"/>
    <property type="match status" value="1"/>
</dbReference>
<keyword evidence="4" id="KW-1185">Reference proteome</keyword>
<accession>A0A4R7HUE5</accession>
<proteinExistence type="inferred from homology"/>
<dbReference type="InterPro" id="IPR003801">
    <property type="entry name" value="GTP_cyclohydrolase_FolE2/MptA"/>
</dbReference>
<comment type="catalytic activity">
    <reaction evidence="2">
        <text>GTP + H2O = 7,8-dihydroneopterin 3'-triphosphate + formate + H(+)</text>
        <dbReference type="Rhea" id="RHEA:17473"/>
        <dbReference type="ChEBI" id="CHEBI:15377"/>
        <dbReference type="ChEBI" id="CHEBI:15378"/>
        <dbReference type="ChEBI" id="CHEBI:15740"/>
        <dbReference type="ChEBI" id="CHEBI:37565"/>
        <dbReference type="ChEBI" id="CHEBI:58462"/>
        <dbReference type="EC" id="3.5.4.16"/>
    </reaction>
</comment>
<evidence type="ECO:0000313" key="3">
    <source>
        <dbReference type="EMBL" id="TDT14587.1"/>
    </source>
</evidence>
<dbReference type="GO" id="GO:0046654">
    <property type="term" value="P:tetrahydrofolate biosynthetic process"/>
    <property type="evidence" value="ECO:0007669"/>
    <property type="project" value="UniProtKB-UniRule"/>
</dbReference>
<comment type="caution">
    <text evidence="3">The sequence shown here is derived from an EMBL/GenBank/DDBJ whole genome shotgun (WGS) entry which is preliminary data.</text>
</comment>
<dbReference type="RefSeq" id="WP_166657279.1">
    <property type="nucleotide sequence ID" value="NZ_SOAU01000001.1"/>
</dbReference>
<comment type="pathway">
    <text evidence="2">Cofactor biosynthesis; 7,8-dihydroneopterin triphosphate biosynthesis; 7,8-dihydroneopterin triphosphate from GTP: step 1/1.</text>
</comment>
<dbReference type="UniPathway" id="UPA00848">
    <property type="reaction ID" value="UER00151"/>
</dbReference>
<organism evidence="3 4">
    <name type="scientific">Ilumatobacter fluminis</name>
    <dbReference type="NCBI Taxonomy" id="467091"/>
    <lineage>
        <taxon>Bacteria</taxon>
        <taxon>Bacillati</taxon>
        <taxon>Actinomycetota</taxon>
        <taxon>Acidimicrobiia</taxon>
        <taxon>Acidimicrobiales</taxon>
        <taxon>Ilumatobacteraceae</taxon>
        <taxon>Ilumatobacter</taxon>
    </lineage>
</organism>
<comment type="function">
    <text evidence="2">Converts GTP to 7,8-dihydroneopterin triphosphate.</text>
</comment>
<evidence type="ECO:0000313" key="4">
    <source>
        <dbReference type="Proteomes" id="UP000294558"/>
    </source>
</evidence>
<feature type="site" description="May be catalytically important" evidence="2">
    <location>
        <position position="149"/>
    </location>
</feature>
<gene>
    <name evidence="2" type="primary">folE2</name>
    <name evidence="3" type="ORF">BDK89_0142</name>
</gene>
<dbReference type="Proteomes" id="UP000294558">
    <property type="component" value="Unassembled WGS sequence"/>
</dbReference>
<sequence>MNVSLEDVQGRPDERAICLQRAGVEALRYPVDVADTTGDAQSSVANFDLSVELPGHIKGTHMSRFVEAVAALSDPLSPTSIGGLAEDVRARLKAESATIRTSFPLFLDRAAPATGATAKLEYSCALTAVAASSARRTVVSVRVPVTSLCPCSKAISDYGAHNQRGQVTIAVDIGDSSSVGLIDLIGIAEACASSPVYPLVKRPDERVMTMTAYDKPVFVEDMVRDSVAMVAGKWPGLEFSVLAQNEESIHHHAAFAETWSPGFDHRLAPTHRD</sequence>
<evidence type="ECO:0000256" key="2">
    <source>
        <dbReference type="HAMAP-Rule" id="MF_01527"/>
    </source>
</evidence>
<dbReference type="PANTHER" id="PTHR36445:SF1">
    <property type="entry name" value="GTP CYCLOHYDROLASE MPTA"/>
    <property type="match status" value="1"/>
</dbReference>
<keyword evidence="1 2" id="KW-0378">Hydrolase</keyword>